<accession>B7P3A5</accession>
<dbReference type="EMBL" id="ABJB010707445">
    <property type="status" value="NOT_ANNOTATED_CDS"/>
    <property type="molecule type" value="Genomic_DNA"/>
</dbReference>
<dbReference type="EMBL" id="ABJB010697668">
    <property type="status" value="NOT_ANNOTATED_CDS"/>
    <property type="molecule type" value="Genomic_DNA"/>
</dbReference>
<reference evidence="1 3" key="1">
    <citation type="submission" date="2008-03" db="EMBL/GenBank/DDBJ databases">
        <title>Annotation of Ixodes scapularis.</title>
        <authorList>
            <consortium name="Ixodes scapularis Genome Project Consortium"/>
            <person name="Caler E."/>
            <person name="Hannick L.I."/>
            <person name="Bidwell S."/>
            <person name="Joardar V."/>
            <person name="Thiagarajan M."/>
            <person name="Amedeo P."/>
            <person name="Galinsky K.J."/>
            <person name="Schobel S."/>
            <person name="Inman J."/>
            <person name="Hostetler J."/>
            <person name="Miller J."/>
            <person name="Hammond M."/>
            <person name="Megy K."/>
            <person name="Lawson D."/>
            <person name="Kodira C."/>
            <person name="Sutton G."/>
            <person name="Meyer J."/>
            <person name="Hill C.A."/>
            <person name="Birren B."/>
            <person name="Nene V."/>
            <person name="Collins F."/>
            <person name="Alarcon-Chaidez F."/>
            <person name="Wikel S."/>
            <person name="Strausberg R."/>
        </authorList>
    </citation>
    <scope>NUCLEOTIDE SEQUENCE [LARGE SCALE GENOMIC DNA]</scope>
    <source>
        <strain evidence="3">Wikel</strain>
        <strain evidence="1">Wikel colony</strain>
    </source>
</reference>
<dbReference type="OrthoDB" id="5980806at2759"/>
<gene>
    <name evidence="1" type="ORF">IscW_ISCW015821</name>
</gene>
<evidence type="ECO:0000313" key="3">
    <source>
        <dbReference type="Proteomes" id="UP000001555"/>
    </source>
</evidence>
<dbReference type="EnsemblMetazoa" id="ISCW015821-RA">
    <property type="protein sequence ID" value="ISCW015821-PA"/>
    <property type="gene ID" value="ISCW015821"/>
</dbReference>
<dbReference type="EMBL" id="ABJB010775631">
    <property type="status" value="NOT_ANNOTATED_CDS"/>
    <property type="molecule type" value="Genomic_DNA"/>
</dbReference>
<evidence type="ECO:0000313" key="2">
    <source>
        <dbReference type="EnsemblMetazoa" id="ISCW015821-PA"/>
    </source>
</evidence>
<proteinExistence type="predicted"/>
<dbReference type="AlphaFoldDB" id="B7P3A5"/>
<dbReference type="Proteomes" id="UP000001555">
    <property type="component" value="Unassembled WGS sequence"/>
</dbReference>
<dbReference type="EMBL" id="ABJB010694926">
    <property type="status" value="NOT_ANNOTATED_CDS"/>
    <property type="molecule type" value="Genomic_DNA"/>
</dbReference>
<dbReference type="EMBL" id="DS627243">
    <property type="protein sequence ID" value="EEC01077.1"/>
    <property type="molecule type" value="Genomic_DNA"/>
</dbReference>
<dbReference type="HOGENOM" id="CLU_2173727_0_0_1"/>
<dbReference type="VEuPathDB" id="VectorBase:ISCW015821"/>
<name>B7P3A5_IXOSC</name>
<organism>
    <name type="scientific">Ixodes scapularis</name>
    <name type="common">Black-legged tick</name>
    <name type="synonym">Deer tick</name>
    <dbReference type="NCBI Taxonomy" id="6945"/>
    <lineage>
        <taxon>Eukaryota</taxon>
        <taxon>Metazoa</taxon>
        <taxon>Ecdysozoa</taxon>
        <taxon>Arthropoda</taxon>
        <taxon>Chelicerata</taxon>
        <taxon>Arachnida</taxon>
        <taxon>Acari</taxon>
        <taxon>Parasitiformes</taxon>
        <taxon>Ixodida</taxon>
        <taxon>Ixodoidea</taxon>
        <taxon>Ixodidae</taxon>
        <taxon>Ixodinae</taxon>
        <taxon>Ixodes</taxon>
    </lineage>
</organism>
<dbReference type="EMBL" id="ABJB010145323">
    <property type="status" value="NOT_ANNOTATED_CDS"/>
    <property type="molecule type" value="Genomic_DNA"/>
</dbReference>
<evidence type="ECO:0000313" key="1">
    <source>
        <dbReference type="EMBL" id="EEC01077.1"/>
    </source>
</evidence>
<dbReference type="PaxDb" id="6945-B7P3A5"/>
<dbReference type="VEuPathDB" id="VectorBase:ISCP_024967"/>
<keyword evidence="3" id="KW-1185">Reference proteome</keyword>
<protein>
    <submittedName>
        <fullName evidence="1 2">Uncharacterized protein</fullName>
    </submittedName>
</protein>
<dbReference type="InParanoid" id="B7P3A5"/>
<sequence length="110" mass="12680">MSLSGNRKKLLQYSLAQIEDCIRNEEFGRALAHFCVVFKLQPTAKDELKEAFLLAVVKDTLKLQECDLVSEESDEDPYTTERLSRIKHGYRCLSEPLNLISVNFNDRRVS</sequence>
<reference evidence="2" key="2">
    <citation type="submission" date="2020-05" db="UniProtKB">
        <authorList>
            <consortium name="EnsemblMetazoa"/>
        </authorList>
    </citation>
    <scope>IDENTIFICATION</scope>
    <source>
        <strain evidence="2">wikel</strain>
    </source>
</reference>
<dbReference type="EMBL" id="ABJB010173101">
    <property type="status" value="NOT_ANNOTATED_CDS"/>
    <property type="molecule type" value="Genomic_DNA"/>
</dbReference>